<dbReference type="GO" id="GO:0036128">
    <property type="term" value="C:CatSper complex"/>
    <property type="evidence" value="ECO:0007669"/>
    <property type="project" value="InterPro"/>
</dbReference>
<reference evidence="7" key="1">
    <citation type="submission" date="2021-02" db="EMBL/GenBank/DDBJ databases">
        <authorList>
            <person name="Nowell W R."/>
        </authorList>
    </citation>
    <scope>NUCLEOTIDE SEQUENCE</scope>
</reference>
<feature type="domain" description="Ion transport" evidence="6">
    <location>
        <begin position="56"/>
        <end position="284"/>
    </location>
</feature>
<keyword evidence="4 5" id="KW-0472">Membrane</keyword>
<gene>
    <name evidence="7" type="ORF">QVE165_LOCUS38021</name>
</gene>
<dbReference type="GO" id="GO:0030317">
    <property type="term" value="P:flagellated sperm motility"/>
    <property type="evidence" value="ECO:0007669"/>
    <property type="project" value="InterPro"/>
</dbReference>
<dbReference type="EMBL" id="CAJNOM010000403">
    <property type="protein sequence ID" value="CAF1417966.1"/>
    <property type="molecule type" value="Genomic_DNA"/>
</dbReference>
<evidence type="ECO:0000313" key="8">
    <source>
        <dbReference type="Proteomes" id="UP000663832"/>
    </source>
</evidence>
<evidence type="ECO:0000256" key="3">
    <source>
        <dbReference type="ARBA" id="ARBA00022989"/>
    </source>
</evidence>
<dbReference type="InterPro" id="IPR028744">
    <property type="entry name" value="CatSper4"/>
</dbReference>
<dbReference type="AlphaFoldDB" id="A0A815MDJ1"/>
<dbReference type="PANTHER" id="PTHR47077:SF1">
    <property type="entry name" value="CATION CHANNEL SPERM-ASSOCIATED PROTEIN 4"/>
    <property type="match status" value="1"/>
</dbReference>
<keyword evidence="2 5" id="KW-0812">Transmembrane</keyword>
<organism evidence="7 8">
    <name type="scientific">Adineta steineri</name>
    <dbReference type="NCBI Taxonomy" id="433720"/>
    <lineage>
        <taxon>Eukaryota</taxon>
        <taxon>Metazoa</taxon>
        <taxon>Spiralia</taxon>
        <taxon>Gnathifera</taxon>
        <taxon>Rotifera</taxon>
        <taxon>Eurotatoria</taxon>
        <taxon>Bdelloidea</taxon>
        <taxon>Adinetida</taxon>
        <taxon>Adinetidae</taxon>
        <taxon>Adineta</taxon>
    </lineage>
</organism>
<dbReference type="Proteomes" id="UP000663832">
    <property type="component" value="Unassembled WGS sequence"/>
</dbReference>
<dbReference type="OrthoDB" id="10024413at2759"/>
<feature type="transmembrane region" description="Helical" evidence="5">
    <location>
        <begin position="258"/>
        <end position="284"/>
    </location>
</feature>
<evidence type="ECO:0000256" key="2">
    <source>
        <dbReference type="ARBA" id="ARBA00022692"/>
    </source>
</evidence>
<evidence type="ECO:0000313" key="7">
    <source>
        <dbReference type="EMBL" id="CAF1417966.1"/>
    </source>
</evidence>
<feature type="transmembrane region" description="Helical" evidence="5">
    <location>
        <begin position="57"/>
        <end position="75"/>
    </location>
</feature>
<dbReference type="InterPro" id="IPR027359">
    <property type="entry name" value="Volt_channel_dom_sf"/>
</dbReference>
<accession>A0A815MDJ1</accession>
<feature type="transmembrane region" description="Helical" evidence="5">
    <location>
        <begin position="170"/>
        <end position="203"/>
    </location>
</feature>
<dbReference type="PANTHER" id="PTHR47077">
    <property type="entry name" value="ION_TRANS DOMAIN-CONTAINING PROTEIN"/>
    <property type="match status" value="1"/>
</dbReference>
<dbReference type="Pfam" id="PF00520">
    <property type="entry name" value="Ion_trans"/>
    <property type="match status" value="1"/>
</dbReference>
<keyword evidence="8" id="KW-1185">Reference proteome</keyword>
<proteinExistence type="predicted"/>
<comment type="caution">
    <text evidence="7">The sequence shown here is derived from an EMBL/GenBank/DDBJ whole genome shotgun (WGS) entry which is preliminary data.</text>
</comment>
<keyword evidence="3 5" id="KW-1133">Transmembrane helix</keyword>
<evidence type="ECO:0000256" key="4">
    <source>
        <dbReference type="ARBA" id="ARBA00023136"/>
    </source>
</evidence>
<evidence type="ECO:0000256" key="1">
    <source>
        <dbReference type="ARBA" id="ARBA00004141"/>
    </source>
</evidence>
<evidence type="ECO:0000256" key="5">
    <source>
        <dbReference type="SAM" id="Phobius"/>
    </source>
</evidence>
<protein>
    <recommendedName>
        <fullName evidence="6">Ion transport domain-containing protein</fullName>
    </recommendedName>
</protein>
<comment type="subcellular location">
    <subcellularLocation>
        <location evidence="1">Membrane</location>
        <topology evidence="1">Multi-pass membrane protein</topology>
    </subcellularLocation>
</comment>
<dbReference type="GO" id="GO:0097228">
    <property type="term" value="C:sperm principal piece"/>
    <property type="evidence" value="ECO:0007669"/>
    <property type="project" value="TreeGrafter"/>
</dbReference>
<sequence>MESSNKIYHNIPNPFERRQFAFQVLPEEKDPMSRATKYSFIMPTLKARLQQLITTRLWEYIMFILSIWSFIPLLIGNKIPEMRIFFELTYEINKAALFIEVFCKLYTDWRWFFYDIWNFYDLTCVILNSPFIYNLFVSDYLGIPQMNSIQRLFRTLHAIRLIRIHSLLRFVVETIFIALSNIYNTLLLEFVIVTVFALLSIAFEGDTSFWDSNMYEPYENYTEALYSYYMCITLEGVNEVAEQILDLHSPKFTTVVGLVFYIFAAIVTYSVGQLLAAVIATHLGKAMDQITRDKTSTTENNYNTKLIGLQHPTIKERTITKPRCITTDEIHNFSQLKPDDLALLIILFQIVDKNICEYDHILYDIRCIGEYIAEFNQKNLISASSSYQQQRLTIITDTLKKILQHLIDQDELLSPLGEFLLNETQKYHNKQNDIHNILKSIEEEIIKIENILQNNSSNIEQNQRHLLIIDRFKEKFYRKIND</sequence>
<dbReference type="InterPro" id="IPR005821">
    <property type="entry name" value="Ion_trans_dom"/>
</dbReference>
<dbReference type="Gene3D" id="1.20.120.350">
    <property type="entry name" value="Voltage-gated potassium channels. Chain C"/>
    <property type="match status" value="1"/>
</dbReference>
<dbReference type="GO" id="GO:0005227">
    <property type="term" value="F:calcium-activated cation channel activity"/>
    <property type="evidence" value="ECO:0007669"/>
    <property type="project" value="InterPro"/>
</dbReference>
<evidence type="ECO:0000259" key="6">
    <source>
        <dbReference type="Pfam" id="PF00520"/>
    </source>
</evidence>
<name>A0A815MDJ1_9BILA</name>
<dbReference type="GO" id="GO:0048240">
    <property type="term" value="P:sperm capacitation"/>
    <property type="evidence" value="ECO:0007669"/>
    <property type="project" value="TreeGrafter"/>
</dbReference>
<dbReference type="GO" id="GO:0001669">
    <property type="term" value="C:acrosomal vesicle"/>
    <property type="evidence" value="ECO:0007669"/>
    <property type="project" value="TreeGrafter"/>
</dbReference>
<dbReference type="GO" id="GO:0005245">
    <property type="term" value="F:voltage-gated calcium channel activity"/>
    <property type="evidence" value="ECO:0007669"/>
    <property type="project" value="TreeGrafter"/>
</dbReference>
<dbReference type="Gene3D" id="1.10.287.70">
    <property type="match status" value="1"/>
</dbReference>
<dbReference type="SUPFAM" id="SSF81324">
    <property type="entry name" value="Voltage-gated potassium channels"/>
    <property type="match status" value="1"/>
</dbReference>
<dbReference type="GO" id="GO:0006814">
    <property type="term" value="P:sodium ion transport"/>
    <property type="evidence" value="ECO:0007669"/>
    <property type="project" value="TreeGrafter"/>
</dbReference>